<dbReference type="InterPro" id="IPR000731">
    <property type="entry name" value="SSD"/>
</dbReference>
<keyword evidence="6 7" id="KW-0472">Membrane</keyword>
<evidence type="ECO:0000256" key="7">
    <source>
        <dbReference type="SAM" id="Phobius"/>
    </source>
</evidence>
<dbReference type="AlphaFoldDB" id="A0AAD1INZ4"/>
<evidence type="ECO:0000256" key="2">
    <source>
        <dbReference type="ARBA" id="ARBA00010157"/>
    </source>
</evidence>
<protein>
    <submittedName>
        <fullName evidence="9">Membrane protein</fullName>
    </submittedName>
</protein>
<feature type="transmembrane region" description="Helical" evidence="7">
    <location>
        <begin position="368"/>
        <end position="391"/>
    </location>
</feature>
<dbReference type="PANTHER" id="PTHR33406">
    <property type="entry name" value="MEMBRANE PROTEIN MJ1562-RELATED"/>
    <property type="match status" value="1"/>
</dbReference>
<feature type="transmembrane region" description="Helical" evidence="7">
    <location>
        <begin position="642"/>
        <end position="662"/>
    </location>
</feature>
<feature type="transmembrane region" description="Helical" evidence="7">
    <location>
        <begin position="590"/>
        <end position="614"/>
    </location>
</feature>
<dbReference type="GO" id="GO:0005886">
    <property type="term" value="C:plasma membrane"/>
    <property type="evidence" value="ECO:0007669"/>
    <property type="project" value="UniProtKB-SubCell"/>
</dbReference>
<comment type="subcellular location">
    <subcellularLocation>
        <location evidence="1">Cell membrane</location>
        <topology evidence="1">Multi-pass membrane protein</topology>
    </subcellularLocation>
</comment>
<dbReference type="EMBL" id="AP022586">
    <property type="protein sequence ID" value="BBY18830.1"/>
    <property type="molecule type" value="Genomic_DNA"/>
</dbReference>
<feature type="transmembrane region" description="Helical" evidence="7">
    <location>
        <begin position="555"/>
        <end position="578"/>
    </location>
</feature>
<evidence type="ECO:0000256" key="5">
    <source>
        <dbReference type="ARBA" id="ARBA00022989"/>
    </source>
</evidence>
<name>A0AAD1INZ4_9MYCO</name>
<keyword evidence="5 7" id="KW-1133">Transmembrane helix</keyword>
<comment type="similarity">
    <text evidence="2">Belongs to the resistance-nodulation-cell division (RND) (TC 2.A.6) family. MmpL subfamily.</text>
</comment>
<feature type="transmembrane region" description="Helical" evidence="7">
    <location>
        <begin position="674"/>
        <end position="698"/>
    </location>
</feature>
<dbReference type="InterPro" id="IPR004869">
    <property type="entry name" value="MMPL_dom"/>
</dbReference>
<evidence type="ECO:0000256" key="3">
    <source>
        <dbReference type="ARBA" id="ARBA00022475"/>
    </source>
</evidence>
<reference evidence="9 10" key="1">
    <citation type="journal article" date="2019" name="Emerg. Microbes Infect.">
        <title>Comprehensive subspecies identification of 175 nontuberculous mycobacteria species based on 7547 genomic profiles.</title>
        <authorList>
            <person name="Matsumoto Y."/>
            <person name="Kinjo T."/>
            <person name="Motooka D."/>
            <person name="Nabeya D."/>
            <person name="Jung N."/>
            <person name="Uechi K."/>
            <person name="Horii T."/>
            <person name="Iida T."/>
            <person name="Fujita J."/>
            <person name="Nakamura S."/>
        </authorList>
    </citation>
    <scope>NUCLEOTIDE SEQUENCE [LARGE SCALE GENOMIC DNA]</scope>
    <source>
        <strain evidence="9 10">JCM 17423</strain>
    </source>
</reference>
<evidence type="ECO:0000313" key="10">
    <source>
        <dbReference type="Proteomes" id="UP000466607"/>
    </source>
</evidence>
<evidence type="ECO:0000256" key="4">
    <source>
        <dbReference type="ARBA" id="ARBA00022692"/>
    </source>
</evidence>
<dbReference type="Pfam" id="PF03176">
    <property type="entry name" value="MMPL"/>
    <property type="match status" value="2"/>
</dbReference>
<organism evidence="9 10">
    <name type="scientific">Mycolicibacterium litorale</name>
    <dbReference type="NCBI Taxonomy" id="758802"/>
    <lineage>
        <taxon>Bacteria</taxon>
        <taxon>Bacillati</taxon>
        <taxon>Actinomycetota</taxon>
        <taxon>Actinomycetes</taxon>
        <taxon>Mycobacteriales</taxon>
        <taxon>Mycobacteriaceae</taxon>
        <taxon>Mycolicibacterium</taxon>
    </lineage>
</organism>
<feature type="transmembrane region" description="Helical" evidence="7">
    <location>
        <begin position="308"/>
        <end position="338"/>
    </location>
</feature>
<dbReference type="SUPFAM" id="SSF82866">
    <property type="entry name" value="Multidrug efflux transporter AcrB transmembrane domain"/>
    <property type="match status" value="2"/>
</dbReference>
<evidence type="ECO:0000259" key="8">
    <source>
        <dbReference type="PROSITE" id="PS50156"/>
    </source>
</evidence>
<feature type="transmembrane region" description="Helical" evidence="7">
    <location>
        <begin position="187"/>
        <end position="207"/>
    </location>
</feature>
<feature type="transmembrane region" description="Helical" evidence="7">
    <location>
        <begin position="238"/>
        <end position="258"/>
    </location>
</feature>
<gene>
    <name evidence="9" type="ORF">MLIT_44220</name>
</gene>
<keyword evidence="4 7" id="KW-0812">Transmembrane</keyword>
<proteinExistence type="inferred from homology"/>
<feature type="domain" description="SSD" evidence="8">
    <location>
        <begin position="212"/>
        <end position="336"/>
    </location>
</feature>
<dbReference type="InterPro" id="IPR050545">
    <property type="entry name" value="Mycobact_MmpL"/>
</dbReference>
<dbReference type="PANTHER" id="PTHR33406:SF11">
    <property type="entry name" value="MEMBRANE PROTEIN SCO6666-RELATED"/>
    <property type="match status" value="1"/>
</dbReference>
<dbReference type="Gene3D" id="1.20.1640.10">
    <property type="entry name" value="Multidrug efflux transporter AcrB transmembrane domain"/>
    <property type="match status" value="2"/>
</dbReference>
<evidence type="ECO:0000256" key="6">
    <source>
        <dbReference type="ARBA" id="ARBA00023136"/>
    </source>
</evidence>
<feature type="transmembrane region" description="Helical" evidence="7">
    <location>
        <begin position="279"/>
        <end position="302"/>
    </location>
</feature>
<evidence type="ECO:0000256" key="1">
    <source>
        <dbReference type="ARBA" id="ARBA00004651"/>
    </source>
</evidence>
<accession>A0AAD1INZ4</accession>
<feature type="transmembrane region" description="Helical" evidence="7">
    <location>
        <begin position="214"/>
        <end position="232"/>
    </location>
</feature>
<sequence>MATFLFRIGQFAYRRKLLVIALWLLVLLAALAGTTMAKPFQNDFSLPGSPSQRASDLMAEKFPEQGDMDEIAQAKVVVEAPRGTTLDQPENVARIDALADGLRRLPHVQAQAVINPLTTPAAAMQVSKDRTIAYLDVVYDQKFVDITKDQVTEFEKALQTGRDGGLAAEATGTLFNAQQPASGMSEAIGFGVALVVMVIAFASVVAATLPIITALFGVGISVALITGATRFVDMDSSALLLASMIGIAVAIDYSLFIVSRYRNELRVTDDRSLATGRAVGTAGSSVVFAGLTVVIALVGLTVVRIPMISIMGLTAAVSVVFAVLAAVTLLPAFLGLFGRRTFALPIRRLRQGDEPDTAPTNGLRWAKLVAAHPVPAILAVIVGLGAIAWPVTELELGMDMATGDQKKAVALLDRGFGEGLTGPLMVIADASSNTPDTQDPRAGFTATADALRGLDDVQMVTPPQPNADGSAALITVIPASGPSSPQTQALVDSIRDLQPELAERAGVDVGVTGQTAILSDLSESLTKALVPYLALVVGLAFLVLMLVFRSVLVPLTATLGFVLSIGATFGATVAIFQLGWFGLVSDPGPIISFLPIFLIGIVFGLAMDYQVFLVTRMREKYVKRDDGDLTARAAVITGFQRSARVVTSAAVIMISVFAAFILSPDSVAKSMGFALAAAVVFDAFVVRMVFIPAVMSLLGQRAWYLPDWLDRILPNVDVEGETMRDNVDSGSAPAKAAV</sequence>
<evidence type="ECO:0000313" key="9">
    <source>
        <dbReference type="EMBL" id="BBY18830.1"/>
    </source>
</evidence>
<dbReference type="RefSeq" id="WP_134061038.1">
    <property type="nucleotide sequence ID" value="NZ_AP022586.1"/>
</dbReference>
<keyword evidence="10" id="KW-1185">Reference proteome</keyword>
<feature type="transmembrane region" description="Helical" evidence="7">
    <location>
        <begin position="529"/>
        <end position="548"/>
    </location>
</feature>
<dbReference type="Proteomes" id="UP000466607">
    <property type="component" value="Chromosome"/>
</dbReference>
<keyword evidence="3" id="KW-1003">Cell membrane</keyword>
<dbReference type="PROSITE" id="PS50156">
    <property type="entry name" value="SSD"/>
    <property type="match status" value="1"/>
</dbReference>